<gene>
    <name evidence="1" type="ORF">FC694_17500</name>
</gene>
<sequence length="34" mass="4125">KKRKRKKIVIEPVIEKELREEPVHKIATKPKLYV</sequence>
<protein>
    <submittedName>
        <fullName evidence="1">VrrA protein</fullName>
    </submittedName>
</protein>
<accession>A0A4U2MSM8</accession>
<organism evidence="1 2">
    <name type="scientific">Bacillus wiedmannii</name>
    <dbReference type="NCBI Taxonomy" id="1890302"/>
    <lineage>
        <taxon>Bacteria</taxon>
        <taxon>Bacillati</taxon>
        <taxon>Bacillota</taxon>
        <taxon>Bacilli</taxon>
        <taxon>Bacillales</taxon>
        <taxon>Bacillaceae</taxon>
        <taxon>Bacillus</taxon>
        <taxon>Bacillus cereus group</taxon>
    </lineage>
</organism>
<proteinExistence type="predicted"/>
<dbReference type="EMBL" id="SZOM01000142">
    <property type="protein sequence ID" value="TKH14289.1"/>
    <property type="molecule type" value="Genomic_DNA"/>
</dbReference>
<dbReference type="Proteomes" id="UP000306037">
    <property type="component" value="Unassembled WGS sequence"/>
</dbReference>
<name>A0A4U2MSM8_9BACI</name>
<comment type="caution">
    <text evidence="1">The sequence shown here is derived from an EMBL/GenBank/DDBJ whole genome shotgun (WGS) entry which is preliminary data.</text>
</comment>
<feature type="non-terminal residue" evidence="1">
    <location>
        <position position="1"/>
    </location>
</feature>
<reference evidence="1 2" key="1">
    <citation type="journal article" date="2019" name="Environ. Microbiol.">
        <title>An active ?-lactamase is a part of an orchestrated cell wall stress resistance network of Bacillus subtilis and related rhizosphere species.</title>
        <authorList>
            <person name="Bucher T."/>
            <person name="Keren-Paz A."/>
            <person name="Hausser J."/>
            <person name="Olender T."/>
            <person name="Cytryn E."/>
            <person name="Kolodkin-Gal I."/>
        </authorList>
    </citation>
    <scope>NUCLEOTIDE SEQUENCE [LARGE SCALE GENOMIC DNA]</scope>
    <source>
        <strain evidence="1 2">I71</strain>
    </source>
</reference>
<evidence type="ECO:0000313" key="2">
    <source>
        <dbReference type="Proteomes" id="UP000306037"/>
    </source>
</evidence>
<dbReference type="AlphaFoldDB" id="A0A4U2MSM8"/>
<evidence type="ECO:0000313" key="1">
    <source>
        <dbReference type="EMBL" id="TKH14289.1"/>
    </source>
</evidence>